<dbReference type="SUPFAM" id="SSF49384">
    <property type="entry name" value="Carbohydrate-binding domain"/>
    <property type="match status" value="1"/>
</dbReference>
<keyword evidence="3" id="KW-1185">Reference proteome</keyword>
<proteinExistence type="predicted"/>
<keyword evidence="1" id="KW-0732">Signal</keyword>
<dbReference type="InterPro" id="IPR012291">
    <property type="entry name" value="CBM2_carb-bd_dom_sf"/>
</dbReference>
<gene>
    <name evidence="2" type="ORF">Hamer_G015112</name>
</gene>
<accession>A0A8J5TLU3</accession>
<dbReference type="AlphaFoldDB" id="A0A8J5TLU3"/>
<evidence type="ECO:0000256" key="1">
    <source>
        <dbReference type="SAM" id="SignalP"/>
    </source>
</evidence>
<evidence type="ECO:0000313" key="2">
    <source>
        <dbReference type="EMBL" id="KAG7174917.1"/>
    </source>
</evidence>
<dbReference type="GO" id="GO:0004553">
    <property type="term" value="F:hydrolase activity, hydrolyzing O-glycosyl compounds"/>
    <property type="evidence" value="ECO:0007669"/>
    <property type="project" value="InterPro"/>
</dbReference>
<dbReference type="EMBL" id="JAHLQT010006356">
    <property type="protein sequence ID" value="KAG7174917.1"/>
    <property type="molecule type" value="Genomic_DNA"/>
</dbReference>
<name>A0A8J5TLU3_HOMAM</name>
<protein>
    <submittedName>
        <fullName evidence="2">Uncharacterized protein</fullName>
    </submittedName>
</protein>
<dbReference type="Gene3D" id="2.60.40.290">
    <property type="match status" value="1"/>
</dbReference>
<dbReference type="GO" id="GO:0030247">
    <property type="term" value="F:polysaccharide binding"/>
    <property type="evidence" value="ECO:0007669"/>
    <property type="project" value="InterPro"/>
</dbReference>
<comment type="caution">
    <text evidence="2">The sequence shown here is derived from an EMBL/GenBank/DDBJ whole genome shotgun (WGS) entry which is preliminary data.</text>
</comment>
<feature type="chain" id="PRO_5035280180" evidence="1">
    <location>
        <begin position="22"/>
        <end position="167"/>
    </location>
</feature>
<organism evidence="2 3">
    <name type="scientific">Homarus americanus</name>
    <name type="common">American lobster</name>
    <dbReference type="NCBI Taxonomy" id="6706"/>
    <lineage>
        <taxon>Eukaryota</taxon>
        <taxon>Metazoa</taxon>
        <taxon>Ecdysozoa</taxon>
        <taxon>Arthropoda</taxon>
        <taxon>Crustacea</taxon>
        <taxon>Multicrustacea</taxon>
        <taxon>Malacostraca</taxon>
        <taxon>Eumalacostraca</taxon>
        <taxon>Eucarida</taxon>
        <taxon>Decapoda</taxon>
        <taxon>Pleocyemata</taxon>
        <taxon>Astacidea</taxon>
        <taxon>Nephropoidea</taxon>
        <taxon>Nephropidae</taxon>
        <taxon>Homarus</taxon>
    </lineage>
</organism>
<reference evidence="2" key="1">
    <citation type="journal article" date="2021" name="Sci. Adv.">
        <title>The American lobster genome reveals insights on longevity, neural, and immune adaptations.</title>
        <authorList>
            <person name="Polinski J.M."/>
            <person name="Zimin A.V."/>
            <person name="Clark K.F."/>
            <person name="Kohn A.B."/>
            <person name="Sadowski N."/>
            <person name="Timp W."/>
            <person name="Ptitsyn A."/>
            <person name="Khanna P."/>
            <person name="Romanova D.Y."/>
            <person name="Williams P."/>
            <person name="Greenwood S.J."/>
            <person name="Moroz L.L."/>
            <person name="Walt D.R."/>
            <person name="Bodnar A.G."/>
        </authorList>
    </citation>
    <scope>NUCLEOTIDE SEQUENCE</scope>
    <source>
        <strain evidence="2">GMGI-L3</strain>
    </source>
</reference>
<feature type="non-terminal residue" evidence="2">
    <location>
        <position position="1"/>
    </location>
</feature>
<feature type="signal peptide" evidence="1">
    <location>
        <begin position="1"/>
        <end position="21"/>
    </location>
</feature>
<sequence>MMGVFVKTFLLCLTLFHTGWGAEECAVVTREYEWDGNYNAQFKIQTTVPFTGFTIHLTFDNPVDSIDYYTGQVEKEDDTHFTLTNPNYIAHAGDIIQFEMHVQYSGEKTFVVGAFMNGEDVCDGSGDWTTHPPLENPCEETGMLPYDYGQVLCMSYVFYEAQRSGKL</sequence>
<dbReference type="Proteomes" id="UP000747542">
    <property type="component" value="Unassembled WGS sequence"/>
</dbReference>
<dbReference type="InterPro" id="IPR008965">
    <property type="entry name" value="CBM2/CBM3_carb-bd_dom_sf"/>
</dbReference>
<evidence type="ECO:0000313" key="3">
    <source>
        <dbReference type="Proteomes" id="UP000747542"/>
    </source>
</evidence>